<dbReference type="Proteomes" id="UP000291422">
    <property type="component" value="Unassembled WGS sequence"/>
</dbReference>
<proteinExistence type="predicted"/>
<dbReference type="EMBL" id="PDXD01000015">
    <property type="protein sequence ID" value="RYN75300.1"/>
    <property type="molecule type" value="Genomic_DNA"/>
</dbReference>
<evidence type="ECO:0000313" key="2">
    <source>
        <dbReference type="Proteomes" id="UP000291422"/>
    </source>
</evidence>
<organism evidence="1 2">
    <name type="scientific">Alternaria alternata</name>
    <name type="common">Alternaria rot fungus</name>
    <name type="synonym">Torula alternata</name>
    <dbReference type="NCBI Taxonomy" id="5599"/>
    <lineage>
        <taxon>Eukaryota</taxon>
        <taxon>Fungi</taxon>
        <taxon>Dikarya</taxon>
        <taxon>Ascomycota</taxon>
        <taxon>Pezizomycotina</taxon>
        <taxon>Dothideomycetes</taxon>
        <taxon>Pleosporomycetidae</taxon>
        <taxon>Pleosporales</taxon>
        <taxon>Pleosporineae</taxon>
        <taxon>Pleosporaceae</taxon>
        <taxon>Alternaria</taxon>
        <taxon>Alternaria sect. Alternaria</taxon>
        <taxon>Alternaria alternata complex</taxon>
    </lineage>
</organism>
<sequence length="38" mass="4901">MKWLEALDRWYKTRWDEEANEENWDEQMESVKKAIQKW</sequence>
<accession>A0A4Q4NES5</accession>
<reference evidence="2" key="1">
    <citation type="journal article" date="2019" name="bioRxiv">
        <title>Genomics, evolutionary history and diagnostics of the Alternaria alternata species group including apple and Asian pear pathotypes.</title>
        <authorList>
            <person name="Armitage A.D."/>
            <person name="Cockerton H.M."/>
            <person name="Sreenivasaprasad S."/>
            <person name="Woodhall J.W."/>
            <person name="Lane C.R."/>
            <person name="Harrison R.J."/>
            <person name="Clarkson J.P."/>
        </authorList>
    </citation>
    <scope>NUCLEOTIDE SEQUENCE [LARGE SCALE GENOMIC DNA]</scope>
    <source>
        <strain evidence="2">FERA 1177</strain>
    </source>
</reference>
<comment type="caution">
    <text evidence="1">The sequence shown here is derived from an EMBL/GenBank/DDBJ whole genome shotgun (WGS) entry which is preliminary data.</text>
</comment>
<dbReference type="AlphaFoldDB" id="A0A4Q4NES5"/>
<name>A0A4Q4NES5_ALTAL</name>
<gene>
    <name evidence="1" type="ORF">AA0117_g6513</name>
</gene>
<protein>
    <submittedName>
        <fullName evidence="1">Uncharacterized protein</fullName>
    </submittedName>
</protein>
<evidence type="ECO:0000313" key="1">
    <source>
        <dbReference type="EMBL" id="RYN75300.1"/>
    </source>
</evidence>